<feature type="compositionally biased region" description="Polar residues" evidence="1">
    <location>
        <begin position="124"/>
        <end position="137"/>
    </location>
</feature>
<evidence type="ECO:0000313" key="3">
    <source>
        <dbReference type="Proteomes" id="UP000001194"/>
    </source>
</evidence>
<dbReference type="HOGENOM" id="CLU_987182_0_0_1"/>
<dbReference type="AlphaFoldDB" id="B0DM14"/>
<feature type="compositionally biased region" description="Polar residues" evidence="1">
    <location>
        <begin position="67"/>
        <end position="81"/>
    </location>
</feature>
<keyword evidence="3" id="KW-1185">Reference proteome</keyword>
<feature type="compositionally biased region" description="Low complexity" evidence="1">
    <location>
        <begin position="113"/>
        <end position="123"/>
    </location>
</feature>
<evidence type="ECO:0000256" key="1">
    <source>
        <dbReference type="SAM" id="MobiDB-lite"/>
    </source>
</evidence>
<organism evidence="3">
    <name type="scientific">Laccaria bicolor (strain S238N-H82 / ATCC MYA-4686)</name>
    <name type="common">Bicoloured deceiver</name>
    <name type="synonym">Laccaria laccata var. bicolor</name>
    <dbReference type="NCBI Taxonomy" id="486041"/>
    <lineage>
        <taxon>Eukaryota</taxon>
        <taxon>Fungi</taxon>
        <taxon>Dikarya</taxon>
        <taxon>Basidiomycota</taxon>
        <taxon>Agaricomycotina</taxon>
        <taxon>Agaricomycetes</taxon>
        <taxon>Agaricomycetidae</taxon>
        <taxon>Agaricales</taxon>
        <taxon>Agaricineae</taxon>
        <taxon>Hydnangiaceae</taxon>
        <taxon>Laccaria</taxon>
    </lineage>
</organism>
<feature type="compositionally biased region" description="Low complexity" evidence="1">
    <location>
        <begin position="155"/>
        <end position="172"/>
    </location>
</feature>
<gene>
    <name evidence="2" type="ORF">LACBIDRAFT_304627</name>
</gene>
<proteinExistence type="predicted"/>
<dbReference type="KEGG" id="lbc:LACBIDRAFT_304627"/>
<sequence length="282" mass="31000">MCHVVQTVTTQAVVTVHARCHVAILRRGNDSTDDSPIRDTTKRHNNNRTTPTGTRTVPPTRRKSDPASANTPNEPQRNQPRPSAHKRQPEPSAHTRRPSAHTGPHHQCERPRTTTNTHENNTTAAQRPRTTFGTNKGQHGAQKQECARKRQRPGTATTPRLADDATTTTTPECPRRPPLINGDESERTRAMTSPGELPIPPSFHPTPSPSIPLLPLLPFPLLSFPLLPLPFPSFPSPLALLPFVPPSLQCPPPYHSPPPHSPPHPLLSLTSPSLCLSLQYLM</sequence>
<dbReference type="RefSeq" id="XP_001885004.1">
    <property type="nucleotide sequence ID" value="XM_001884969.1"/>
</dbReference>
<dbReference type="InParanoid" id="B0DM14"/>
<reference evidence="2 3" key="1">
    <citation type="journal article" date="2008" name="Nature">
        <title>The genome of Laccaria bicolor provides insights into mycorrhizal symbiosis.</title>
        <authorList>
            <person name="Martin F."/>
            <person name="Aerts A."/>
            <person name="Ahren D."/>
            <person name="Brun A."/>
            <person name="Danchin E.G.J."/>
            <person name="Duchaussoy F."/>
            <person name="Gibon J."/>
            <person name="Kohler A."/>
            <person name="Lindquist E."/>
            <person name="Pereda V."/>
            <person name="Salamov A."/>
            <person name="Shapiro H.J."/>
            <person name="Wuyts J."/>
            <person name="Blaudez D."/>
            <person name="Buee M."/>
            <person name="Brokstein P."/>
            <person name="Canbaeck B."/>
            <person name="Cohen D."/>
            <person name="Courty P.E."/>
            <person name="Coutinho P.M."/>
            <person name="Delaruelle C."/>
            <person name="Detter J.C."/>
            <person name="Deveau A."/>
            <person name="DiFazio S."/>
            <person name="Duplessis S."/>
            <person name="Fraissinet-Tachet L."/>
            <person name="Lucic E."/>
            <person name="Frey-Klett P."/>
            <person name="Fourrey C."/>
            <person name="Feussner I."/>
            <person name="Gay G."/>
            <person name="Grimwood J."/>
            <person name="Hoegger P.J."/>
            <person name="Jain P."/>
            <person name="Kilaru S."/>
            <person name="Labbe J."/>
            <person name="Lin Y.C."/>
            <person name="Legue V."/>
            <person name="Le Tacon F."/>
            <person name="Marmeisse R."/>
            <person name="Melayah D."/>
            <person name="Montanini B."/>
            <person name="Muratet M."/>
            <person name="Nehls U."/>
            <person name="Niculita-Hirzel H."/>
            <person name="Oudot-Le Secq M.P."/>
            <person name="Peter M."/>
            <person name="Quesneville H."/>
            <person name="Rajashekar B."/>
            <person name="Reich M."/>
            <person name="Rouhier N."/>
            <person name="Schmutz J."/>
            <person name="Yin T."/>
            <person name="Chalot M."/>
            <person name="Henrissat B."/>
            <person name="Kuees U."/>
            <person name="Lucas S."/>
            <person name="Van de Peer Y."/>
            <person name="Podila G.K."/>
            <person name="Polle A."/>
            <person name="Pukkila P.J."/>
            <person name="Richardson P.M."/>
            <person name="Rouze P."/>
            <person name="Sanders I.R."/>
            <person name="Stajich J.E."/>
            <person name="Tunlid A."/>
            <person name="Tuskan G."/>
            <person name="Grigoriev I.V."/>
        </authorList>
    </citation>
    <scope>NUCLEOTIDE SEQUENCE [LARGE SCALE GENOMIC DNA]</scope>
    <source>
        <strain evidence="3">S238N-H82 / ATCC MYA-4686</strain>
    </source>
</reference>
<accession>B0DM14</accession>
<name>B0DM14_LACBS</name>
<feature type="region of interest" description="Disordered" evidence="1">
    <location>
        <begin position="28"/>
        <end position="204"/>
    </location>
</feature>
<dbReference type="GeneID" id="6080575"/>
<feature type="compositionally biased region" description="Low complexity" evidence="1">
    <location>
        <begin position="47"/>
        <end position="59"/>
    </location>
</feature>
<dbReference type="Proteomes" id="UP000001194">
    <property type="component" value="Unassembled WGS sequence"/>
</dbReference>
<protein>
    <submittedName>
        <fullName evidence="2">Predicted protein</fullName>
    </submittedName>
</protein>
<evidence type="ECO:0000313" key="2">
    <source>
        <dbReference type="EMBL" id="EDR04485.1"/>
    </source>
</evidence>
<feature type="compositionally biased region" description="Basic and acidic residues" evidence="1">
    <location>
        <begin position="28"/>
        <end position="42"/>
    </location>
</feature>
<dbReference type="EMBL" id="DS547118">
    <property type="protein sequence ID" value="EDR04485.1"/>
    <property type="molecule type" value="Genomic_DNA"/>
</dbReference>